<evidence type="ECO:0000313" key="10">
    <source>
        <dbReference type="WBParaSite" id="HDID_0001078801-mRNA-1"/>
    </source>
</evidence>
<evidence type="ECO:0000256" key="2">
    <source>
        <dbReference type="ARBA" id="ARBA00006375"/>
    </source>
</evidence>
<protein>
    <submittedName>
        <fullName evidence="10">ADP,ATP carrier protein</fullName>
    </submittedName>
</protein>
<dbReference type="Pfam" id="PF00153">
    <property type="entry name" value="Mito_carr"/>
    <property type="match status" value="1"/>
</dbReference>
<feature type="repeat" description="Solcar" evidence="5">
    <location>
        <begin position="1"/>
        <end position="41"/>
    </location>
</feature>
<keyword evidence="3 5" id="KW-0812">Transmembrane</keyword>
<evidence type="ECO:0000256" key="5">
    <source>
        <dbReference type="PROSITE-ProRule" id="PRU00282"/>
    </source>
</evidence>
<organism evidence="10">
    <name type="scientific">Hymenolepis diminuta</name>
    <name type="common">Rat tapeworm</name>
    <dbReference type="NCBI Taxonomy" id="6216"/>
    <lineage>
        <taxon>Eukaryota</taxon>
        <taxon>Metazoa</taxon>
        <taxon>Spiralia</taxon>
        <taxon>Lophotrochozoa</taxon>
        <taxon>Platyhelminthes</taxon>
        <taxon>Cestoda</taxon>
        <taxon>Eucestoda</taxon>
        <taxon>Cyclophyllidea</taxon>
        <taxon>Hymenolepididae</taxon>
        <taxon>Hymenolepis</taxon>
    </lineage>
</organism>
<dbReference type="Proteomes" id="UP000274504">
    <property type="component" value="Unassembled WGS sequence"/>
</dbReference>
<reference evidence="8 9" key="2">
    <citation type="submission" date="2018-11" db="EMBL/GenBank/DDBJ databases">
        <authorList>
            <consortium name="Pathogen Informatics"/>
        </authorList>
    </citation>
    <scope>NUCLEOTIDE SEQUENCE [LARGE SCALE GENOMIC DNA]</scope>
</reference>
<evidence type="ECO:0000256" key="6">
    <source>
        <dbReference type="RuleBase" id="RU000488"/>
    </source>
</evidence>
<evidence type="ECO:0000256" key="3">
    <source>
        <dbReference type="ARBA" id="ARBA00022692"/>
    </source>
</evidence>
<evidence type="ECO:0000256" key="1">
    <source>
        <dbReference type="ARBA" id="ARBA00004141"/>
    </source>
</evidence>
<accession>A0A0R3SYE3</accession>
<dbReference type="AlphaFoldDB" id="A0A0R3SYE3"/>
<evidence type="ECO:0000256" key="7">
    <source>
        <dbReference type="SAM" id="Phobius"/>
    </source>
</evidence>
<name>A0A0R3SYE3_HYMDI</name>
<evidence type="ECO:0000313" key="8">
    <source>
        <dbReference type="EMBL" id="VDL64004.1"/>
    </source>
</evidence>
<dbReference type="InterPro" id="IPR023395">
    <property type="entry name" value="MCP_dom_sf"/>
</dbReference>
<evidence type="ECO:0000313" key="9">
    <source>
        <dbReference type="Proteomes" id="UP000274504"/>
    </source>
</evidence>
<dbReference type="Gene3D" id="1.50.40.10">
    <property type="entry name" value="Mitochondrial carrier domain"/>
    <property type="match status" value="1"/>
</dbReference>
<gene>
    <name evidence="8" type="ORF">HDID_LOCUS10786</name>
</gene>
<feature type="transmembrane region" description="Helical" evidence="7">
    <location>
        <begin position="12"/>
        <end position="35"/>
    </location>
</feature>
<keyword evidence="4 5" id="KW-0472">Membrane</keyword>
<sequence length="51" mass="5767">MRLIHAESGIRGLFAGLVPRVSLLAIGGSIFLGLYDITKSFWLRILERRRP</sequence>
<dbReference type="SUPFAM" id="SSF103506">
    <property type="entry name" value="Mitochondrial carrier"/>
    <property type="match status" value="1"/>
</dbReference>
<dbReference type="WBParaSite" id="HDID_0001078801-mRNA-1">
    <property type="protein sequence ID" value="HDID_0001078801-mRNA-1"/>
    <property type="gene ID" value="HDID_0001078801"/>
</dbReference>
<dbReference type="OrthoDB" id="276989at2759"/>
<dbReference type="EMBL" id="UYSG01011933">
    <property type="protein sequence ID" value="VDL64004.1"/>
    <property type="molecule type" value="Genomic_DNA"/>
</dbReference>
<dbReference type="PROSITE" id="PS50920">
    <property type="entry name" value="SOLCAR"/>
    <property type="match status" value="1"/>
</dbReference>
<comment type="subcellular location">
    <subcellularLocation>
        <location evidence="1">Membrane</location>
        <topology evidence="1">Multi-pass membrane protein</topology>
    </subcellularLocation>
</comment>
<evidence type="ECO:0000256" key="4">
    <source>
        <dbReference type="ARBA" id="ARBA00023136"/>
    </source>
</evidence>
<reference evidence="10" key="1">
    <citation type="submission" date="2017-02" db="UniProtKB">
        <authorList>
            <consortium name="WormBaseParasite"/>
        </authorList>
    </citation>
    <scope>IDENTIFICATION</scope>
</reference>
<dbReference type="InterPro" id="IPR018108">
    <property type="entry name" value="MCP_transmembrane"/>
</dbReference>
<comment type="similarity">
    <text evidence="2 6">Belongs to the mitochondrial carrier (TC 2.A.29) family.</text>
</comment>
<dbReference type="GO" id="GO:0016020">
    <property type="term" value="C:membrane"/>
    <property type="evidence" value="ECO:0007669"/>
    <property type="project" value="UniProtKB-SubCell"/>
</dbReference>
<proteinExistence type="inferred from homology"/>
<keyword evidence="7" id="KW-1133">Transmembrane helix</keyword>
<keyword evidence="6" id="KW-0813">Transport</keyword>